<evidence type="ECO:0000313" key="7">
    <source>
        <dbReference type="Proteomes" id="UP000005753"/>
    </source>
</evidence>
<dbReference type="SUPFAM" id="SSF56801">
    <property type="entry name" value="Acetyl-CoA synthetase-like"/>
    <property type="match status" value="1"/>
</dbReference>
<organism evidence="6 7">
    <name type="scientific">Eubacterium cellulosolvens (strain ATCC 43171 / JCM 9499 / 6)</name>
    <name type="common">Cillobacterium cellulosolvens</name>
    <dbReference type="NCBI Taxonomy" id="633697"/>
    <lineage>
        <taxon>Bacteria</taxon>
        <taxon>Bacillati</taxon>
        <taxon>Bacillota</taxon>
        <taxon>Clostridia</taxon>
        <taxon>Eubacteriales</taxon>
        <taxon>Eubacteriaceae</taxon>
        <taxon>Eubacterium</taxon>
    </lineage>
</organism>
<keyword evidence="7" id="KW-1185">Reference proteome</keyword>
<dbReference type="Gene3D" id="3.40.50.12780">
    <property type="entry name" value="N-terminal domain of ligase-like"/>
    <property type="match status" value="1"/>
</dbReference>
<dbReference type="GO" id="GO:0016020">
    <property type="term" value="C:membrane"/>
    <property type="evidence" value="ECO:0007669"/>
    <property type="project" value="TreeGrafter"/>
</dbReference>
<keyword evidence="2" id="KW-0067">ATP-binding</keyword>
<dbReference type="PROSITE" id="PS00455">
    <property type="entry name" value="AMP_BINDING"/>
    <property type="match status" value="1"/>
</dbReference>
<dbReference type="AlphaFoldDB" id="I5AWJ9"/>
<dbReference type="InterPro" id="IPR000873">
    <property type="entry name" value="AMP-dep_synth/lig_dom"/>
</dbReference>
<evidence type="ECO:0000256" key="4">
    <source>
        <dbReference type="SAM" id="MobiDB-lite"/>
    </source>
</evidence>
<dbReference type="STRING" id="633697.EubceDRAFT1_2446"/>
<dbReference type="InterPro" id="IPR042099">
    <property type="entry name" value="ANL_N_sf"/>
</dbReference>
<dbReference type="GO" id="GO:0004467">
    <property type="term" value="F:long-chain fatty acid-CoA ligase activity"/>
    <property type="evidence" value="ECO:0007669"/>
    <property type="project" value="UniProtKB-EC"/>
</dbReference>
<dbReference type="Gene3D" id="3.30.300.30">
    <property type="match status" value="1"/>
</dbReference>
<dbReference type="eggNOG" id="COG1022">
    <property type="taxonomic scope" value="Bacteria"/>
</dbReference>
<dbReference type="Proteomes" id="UP000005753">
    <property type="component" value="Chromosome"/>
</dbReference>
<evidence type="ECO:0000313" key="6">
    <source>
        <dbReference type="EMBL" id="EIM58172.1"/>
    </source>
</evidence>
<dbReference type="HOGENOM" id="CLU_000022_59_9_9"/>
<evidence type="ECO:0000256" key="1">
    <source>
        <dbReference type="ARBA" id="ARBA00022741"/>
    </source>
</evidence>
<dbReference type="GO" id="GO:0005524">
    <property type="term" value="F:ATP binding"/>
    <property type="evidence" value="ECO:0007669"/>
    <property type="project" value="UniProtKB-KW"/>
</dbReference>
<evidence type="ECO:0000259" key="5">
    <source>
        <dbReference type="Pfam" id="PF00501"/>
    </source>
</evidence>
<sequence length="532" mass="58717">MTDTISAILEHAHENFAALTAVKWKKGKNIFEKTYEDLWNDSRIIAGFLSEKGFVRSKVVIIGEASYGWITTYLALTCGGHLAIPLDIALPEGELTELINRSDAEAVFLAPAMEGLSDSIRINCPKVRSVFTLGREETTPSLISEISTNTGNDNATGASVEPATENLSGNGSLNDVTEFPVHDCSDEVCTMIFTSGTTGVSKGVMLTHRSLAENVASLPVSFEPGIVLLSVLPIHHAYCLTSDWLTGFYYGSCICINDSLMHMVRNMGIFQPDYMLMVPLMLETIAQKLSAFSDEMPKAVIRENVFGKNLKCIFSGGAHLDPYYVDFFRNYGILISEGYGMSECSPVITMNGITEEDNRPGTVGRPIRNAQLKIVDGEIWVKSTSIMKGYYQMPEETSQAITEDGWLRTGDLGAIDEDGYLTITGRVKNLIISSNGENISPEEIENQFALEPMISEIVITGEKNGLAAHIYPNEETAQKEDLLPEQVRESLQKLLDLYNQGQPSYRMITKLILRDQPFIKSSTKKIKRNLVG</sequence>
<reference evidence="6 7" key="1">
    <citation type="submission" date="2010-08" db="EMBL/GenBank/DDBJ databases">
        <authorList>
            <consortium name="US DOE Joint Genome Institute (JGI-PGF)"/>
            <person name="Lucas S."/>
            <person name="Copeland A."/>
            <person name="Lapidus A."/>
            <person name="Cheng J.-F."/>
            <person name="Bruce D."/>
            <person name="Goodwin L."/>
            <person name="Pitluck S."/>
            <person name="Land M.L."/>
            <person name="Hauser L."/>
            <person name="Chang Y.-J."/>
            <person name="Anderson I.J."/>
            <person name="Johnson E."/>
            <person name="Mulhopadhyay B."/>
            <person name="Kyrpides N."/>
            <person name="Woyke T.J."/>
        </authorList>
    </citation>
    <scope>NUCLEOTIDE SEQUENCE [LARGE SCALE GENOMIC DNA]</scope>
    <source>
        <strain evidence="6 7">6</strain>
    </source>
</reference>
<dbReference type="OrthoDB" id="9803968at2"/>
<dbReference type="Pfam" id="PF23562">
    <property type="entry name" value="AMP-binding_C_3"/>
    <property type="match status" value="1"/>
</dbReference>
<feature type="domain" description="AMP-dependent synthetase/ligase" evidence="5">
    <location>
        <begin position="11"/>
        <end position="391"/>
    </location>
</feature>
<name>I5AWJ9_EUBC6</name>
<evidence type="ECO:0000256" key="3">
    <source>
        <dbReference type="ARBA" id="ARBA00024484"/>
    </source>
</evidence>
<comment type="catalytic activity">
    <reaction evidence="3">
        <text>a long-chain fatty acid + ATP + CoA = a long-chain fatty acyl-CoA + AMP + diphosphate</text>
        <dbReference type="Rhea" id="RHEA:15421"/>
        <dbReference type="ChEBI" id="CHEBI:30616"/>
        <dbReference type="ChEBI" id="CHEBI:33019"/>
        <dbReference type="ChEBI" id="CHEBI:57287"/>
        <dbReference type="ChEBI" id="CHEBI:57560"/>
        <dbReference type="ChEBI" id="CHEBI:83139"/>
        <dbReference type="ChEBI" id="CHEBI:456215"/>
        <dbReference type="EC" id="6.2.1.3"/>
    </reaction>
    <physiologicalReaction direction="left-to-right" evidence="3">
        <dbReference type="Rhea" id="RHEA:15422"/>
    </physiologicalReaction>
</comment>
<feature type="compositionally biased region" description="Polar residues" evidence="4">
    <location>
        <begin position="145"/>
        <end position="157"/>
    </location>
</feature>
<dbReference type="Pfam" id="PF00501">
    <property type="entry name" value="AMP-binding"/>
    <property type="match status" value="1"/>
</dbReference>
<keyword evidence="1" id="KW-0547">Nucleotide-binding</keyword>
<gene>
    <name evidence="6" type="ORF">EubceDRAFT1_2446</name>
</gene>
<dbReference type="EMBL" id="CM001487">
    <property type="protein sequence ID" value="EIM58172.1"/>
    <property type="molecule type" value="Genomic_DNA"/>
</dbReference>
<dbReference type="PANTHER" id="PTHR43272:SF33">
    <property type="entry name" value="AMP-BINDING DOMAIN-CONTAINING PROTEIN-RELATED"/>
    <property type="match status" value="1"/>
</dbReference>
<reference evidence="6 7" key="2">
    <citation type="submission" date="2012-02" db="EMBL/GenBank/DDBJ databases">
        <title>Improved High-Quality Draft sequence of Eubacterium cellulosolvens 6.</title>
        <authorList>
            <consortium name="US DOE Joint Genome Institute"/>
            <person name="Lucas S."/>
            <person name="Han J."/>
            <person name="Lapidus A."/>
            <person name="Cheng J.-F."/>
            <person name="Goodwin L."/>
            <person name="Pitluck S."/>
            <person name="Peters L."/>
            <person name="Mikhailova N."/>
            <person name="Gu W."/>
            <person name="Detter J.C."/>
            <person name="Han C."/>
            <person name="Tapia R."/>
            <person name="Land M."/>
            <person name="Hauser L."/>
            <person name="Kyrpides N."/>
            <person name="Ivanova N."/>
            <person name="Pagani I."/>
            <person name="Johnson E."/>
            <person name="Mukhopadhyay B."/>
            <person name="Anderson I."/>
            <person name="Woyke T."/>
        </authorList>
    </citation>
    <scope>NUCLEOTIDE SEQUENCE [LARGE SCALE GENOMIC DNA]</scope>
    <source>
        <strain evidence="6 7">6</strain>
    </source>
</reference>
<evidence type="ECO:0000256" key="2">
    <source>
        <dbReference type="ARBA" id="ARBA00022840"/>
    </source>
</evidence>
<dbReference type="InterPro" id="IPR020845">
    <property type="entry name" value="AMP-binding_CS"/>
</dbReference>
<feature type="region of interest" description="Disordered" evidence="4">
    <location>
        <begin position="145"/>
        <end position="171"/>
    </location>
</feature>
<dbReference type="InterPro" id="IPR045851">
    <property type="entry name" value="AMP-bd_C_sf"/>
</dbReference>
<proteinExistence type="predicted"/>
<accession>I5AWJ9</accession>
<dbReference type="PANTHER" id="PTHR43272">
    <property type="entry name" value="LONG-CHAIN-FATTY-ACID--COA LIGASE"/>
    <property type="match status" value="1"/>
</dbReference>
<protein>
    <submittedName>
        <fullName evidence="6">AMP-forming long-chain acyl-CoA synthetase</fullName>
    </submittedName>
</protein>